<evidence type="ECO:0000256" key="1">
    <source>
        <dbReference type="ARBA" id="ARBA00038240"/>
    </source>
</evidence>
<evidence type="ECO:0000313" key="4">
    <source>
        <dbReference type="Proteomes" id="UP000232883"/>
    </source>
</evidence>
<organism evidence="3 4">
    <name type="scientific">Spirosoma pollinicola</name>
    <dbReference type="NCBI Taxonomy" id="2057025"/>
    <lineage>
        <taxon>Bacteria</taxon>
        <taxon>Pseudomonadati</taxon>
        <taxon>Bacteroidota</taxon>
        <taxon>Cytophagia</taxon>
        <taxon>Cytophagales</taxon>
        <taxon>Cytophagaceae</taxon>
        <taxon>Spirosoma</taxon>
    </lineage>
</organism>
<dbReference type="Gene3D" id="3.30.200.20">
    <property type="entry name" value="Phosphorylase Kinase, domain 1"/>
    <property type="match status" value="1"/>
</dbReference>
<proteinExistence type="inferred from homology"/>
<dbReference type="PANTHER" id="PTHR21064:SF6">
    <property type="entry name" value="AMINOGLYCOSIDE PHOSPHOTRANSFERASE DOMAIN-CONTAINING PROTEIN"/>
    <property type="match status" value="1"/>
</dbReference>
<evidence type="ECO:0000313" key="3">
    <source>
        <dbReference type="EMBL" id="AUD06687.1"/>
    </source>
</evidence>
<dbReference type="PANTHER" id="PTHR21064">
    <property type="entry name" value="AMINOGLYCOSIDE PHOSPHOTRANSFERASE DOMAIN-CONTAINING PROTEIN-RELATED"/>
    <property type="match status" value="1"/>
</dbReference>
<sequence>MGHSERRIIKVREGNYNSRPAFLDTNIYLATMSATFPATYSTLSSTALATLLAKTYELENVRCAFLVRGVGDTYLVESAQDQFILRIYRSSHRSLAHIQAEVALLLALKQAGVSVSYPIVDRTGGTIQTITAIEGQRQAVLFSYAPGQPASILTPDQLRSLGREMARFHRVSSTLTLPGERWVFDLDTTLFQPLERLQATFSADQESYAWLQNQANYLSEKLSHINTTGFLTGYCHFDFLPKNVHFDGDSVTLFDFDFMGYGWLVNDIMSFWQHLALGVYAGRMSQQACNEAYAIFLEGYGEFSSISDQELALVPYLSLGFWLFYMSFHRTHDQFYGFSQPSHRNVYISFLRHLVATHWDKLID</sequence>
<dbReference type="EMBL" id="CP025096">
    <property type="protein sequence ID" value="AUD06687.1"/>
    <property type="molecule type" value="Genomic_DNA"/>
</dbReference>
<reference evidence="3 4" key="1">
    <citation type="submission" date="2017-11" db="EMBL/GenBank/DDBJ databases">
        <title>Taxonomic description and genome sequences of Spirosoma HA7 sp. nov., isolated from pollen microhabitat of Corylus avellana.</title>
        <authorList>
            <person name="Ambika Manirajan B."/>
            <person name="Suarez C."/>
            <person name="Ratering S."/>
            <person name="Geissler-Plaum R."/>
            <person name="Cardinale M."/>
            <person name="Sylvia S."/>
        </authorList>
    </citation>
    <scope>NUCLEOTIDE SEQUENCE [LARGE SCALE GENOMIC DNA]</scope>
    <source>
        <strain evidence="3 4">HA7</strain>
    </source>
</reference>
<keyword evidence="4" id="KW-1185">Reference proteome</keyword>
<accession>A0A2K8Z9Z8</accession>
<dbReference type="InterPro" id="IPR002575">
    <property type="entry name" value="Aminoglycoside_PTrfase"/>
</dbReference>
<dbReference type="Proteomes" id="UP000232883">
    <property type="component" value="Chromosome"/>
</dbReference>
<dbReference type="GO" id="GO:0009088">
    <property type="term" value="P:threonine biosynthetic process"/>
    <property type="evidence" value="ECO:0007669"/>
    <property type="project" value="TreeGrafter"/>
</dbReference>
<evidence type="ECO:0000259" key="2">
    <source>
        <dbReference type="Pfam" id="PF01636"/>
    </source>
</evidence>
<comment type="similarity">
    <text evidence="1">Belongs to the pseudomonas-type ThrB family.</text>
</comment>
<dbReference type="InterPro" id="IPR050249">
    <property type="entry name" value="Pseudomonas-type_ThrB"/>
</dbReference>
<feature type="domain" description="Aminoglycoside phosphotransferase" evidence="2">
    <location>
        <begin position="72"/>
        <end position="274"/>
    </location>
</feature>
<name>A0A2K8Z9Z8_9BACT</name>
<dbReference type="KEGG" id="spir:CWM47_35490"/>
<dbReference type="Gene3D" id="3.90.1200.10">
    <property type="match status" value="1"/>
</dbReference>
<dbReference type="Pfam" id="PF01636">
    <property type="entry name" value="APH"/>
    <property type="match status" value="1"/>
</dbReference>
<dbReference type="AlphaFoldDB" id="A0A2K8Z9Z8"/>
<gene>
    <name evidence="3" type="ORF">CWM47_35490</name>
</gene>
<dbReference type="InterPro" id="IPR011009">
    <property type="entry name" value="Kinase-like_dom_sf"/>
</dbReference>
<dbReference type="GO" id="GO:0004413">
    <property type="term" value="F:homoserine kinase activity"/>
    <property type="evidence" value="ECO:0007669"/>
    <property type="project" value="TreeGrafter"/>
</dbReference>
<protein>
    <recommendedName>
        <fullName evidence="2">Aminoglycoside phosphotransferase domain-containing protein</fullName>
    </recommendedName>
</protein>
<dbReference type="SUPFAM" id="SSF56112">
    <property type="entry name" value="Protein kinase-like (PK-like)"/>
    <property type="match status" value="1"/>
</dbReference>